<accession>A0A2K8N8Z0</accession>
<keyword evidence="4" id="KW-1185">Reference proteome</keyword>
<dbReference type="EMBL" id="CP024955">
    <property type="protein sequence ID" value="ATY85799.1"/>
    <property type="molecule type" value="Genomic_DNA"/>
</dbReference>
<dbReference type="InterPro" id="IPR038765">
    <property type="entry name" value="Papain-like_cys_pep_sf"/>
</dbReference>
<reference evidence="4" key="1">
    <citation type="submission" date="2017-11" db="EMBL/GenBank/DDBJ databases">
        <title>Complete Genome Sequence of Kyrpidia sp. Strain EA-1, a thermophilic, hydrogen-oxidizing Bacterium, isolated from the Azores.</title>
        <authorList>
            <person name="Reiner J.E."/>
            <person name="Lapp C.J."/>
            <person name="Bunk B."/>
            <person name="Gescher J."/>
        </authorList>
    </citation>
    <scope>NUCLEOTIDE SEQUENCE [LARGE SCALE GENOMIC DNA]</scope>
    <source>
        <strain evidence="4">EA-1</strain>
    </source>
</reference>
<protein>
    <recommendedName>
        <fullName evidence="2">Transglutaminase-like domain-containing protein</fullName>
    </recommendedName>
</protein>
<gene>
    <name evidence="3" type="ORF">CVV65_13410</name>
</gene>
<evidence type="ECO:0000256" key="1">
    <source>
        <dbReference type="SAM" id="Phobius"/>
    </source>
</evidence>
<dbReference type="AlphaFoldDB" id="A0A2K8N8Z0"/>
<organism evidence="3 4">
    <name type="scientific">Kyrpidia spormannii</name>
    <dbReference type="NCBI Taxonomy" id="2055160"/>
    <lineage>
        <taxon>Bacteria</taxon>
        <taxon>Bacillati</taxon>
        <taxon>Bacillota</taxon>
        <taxon>Bacilli</taxon>
        <taxon>Bacillales</taxon>
        <taxon>Alicyclobacillaceae</taxon>
        <taxon>Kyrpidia</taxon>
    </lineage>
</organism>
<dbReference type="PANTHER" id="PTHR33490">
    <property type="entry name" value="BLR5614 PROTEIN-RELATED"/>
    <property type="match status" value="1"/>
</dbReference>
<evidence type="ECO:0000313" key="4">
    <source>
        <dbReference type="Proteomes" id="UP000231932"/>
    </source>
</evidence>
<evidence type="ECO:0000259" key="2">
    <source>
        <dbReference type="SMART" id="SM00460"/>
    </source>
</evidence>
<dbReference type="SUPFAM" id="SSF54001">
    <property type="entry name" value="Cysteine proteinases"/>
    <property type="match status" value="1"/>
</dbReference>
<dbReference type="PANTHER" id="PTHR33490:SF6">
    <property type="entry name" value="SLL1049 PROTEIN"/>
    <property type="match status" value="1"/>
</dbReference>
<name>A0A2K8N8Z0_9BACL</name>
<dbReference type="InterPro" id="IPR002931">
    <property type="entry name" value="Transglutaminase-like"/>
</dbReference>
<sequence length="577" mass="63311">MEDPLCPKQLWHFIIRFSEHCHDALMFVHMAQCPRSSATRGFFQTGVGIRSTGPGWPPTPRHPRPVLDSSRCSGGLRMQETLPLLDEILMCIYSPQFIYDTVRVLYRKGGVSSMNMRMFWFPFRVVAALLVLTGAAVPRIFTLPAYAATPPIPYVAQPIPPVPPAADDTSFWLRAGNDLYLVASTDAGLRGQGPPILSAAPGQTLFLWAFSSTRDVEPDTDWFVNSPDAAVRPGSRDIRWTVQNRKAAWATFTASKPGIYTVQARSRDTYSVPLVLIIGLHDLKTKSPVPVPDAEHSGIRPLKGPLPPAIPRKTENLTCWPYQPVDGWLPVIGQASGGVKSVTVTIAARDWSKSWNYTLPITANGVFGAELRVPFQGDLVVFLTPDFFRQLQTNDGRLQQYVGYAVHSDAEALPETDLARLASAWVDYNQNPAFAATATVLMDNAPSIRSGIAAVANFVSGKLRYDWDSFSAGRSVWKSADDAWKSGSGVCQQFADLTVAMLRSVGIAAETVSGETVGPYAGPHQWLRAWDGSSWVIVDPTWNQFGNRSTTAVSSEYLTETQAYKETHIPKILGAAQ</sequence>
<proteinExistence type="predicted"/>
<keyword evidence="1" id="KW-0812">Transmembrane</keyword>
<evidence type="ECO:0000313" key="3">
    <source>
        <dbReference type="EMBL" id="ATY85799.1"/>
    </source>
</evidence>
<dbReference type="Proteomes" id="UP000231932">
    <property type="component" value="Chromosome"/>
</dbReference>
<dbReference type="Gene3D" id="3.10.620.30">
    <property type="match status" value="1"/>
</dbReference>
<dbReference type="SMART" id="SM00460">
    <property type="entry name" value="TGc"/>
    <property type="match status" value="1"/>
</dbReference>
<keyword evidence="1" id="KW-0472">Membrane</keyword>
<feature type="domain" description="Transglutaminase-like" evidence="2">
    <location>
        <begin position="483"/>
        <end position="542"/>
    </location>
</feature>
<dbReference type="Pfam" id="PF01841">
    <property type="entry name" value="Transglut_core"/>
    <property type="match status" value="1"/>
</dbReference>
<keyword evidence="1" id="KW-1133">Transmembrane helix</keyword>
<feature type="transmembrane region" description="Helical" evidence="1">
    <location>
        <begin position="121"/>
        <end position="141"/>
    </location>
</feature>
<dbReference type="KEGG" id="kyr:CVV65_13410"/>